<sequence length="132" mass="14863">MSTPDREISLFPEWLDRIQTRYVNPMVRPLAPYLPWFAVVEHRGRKSGRTYSTPVNAFRFDGKLCVALGHGRTDWVKNVLAADGAEVRILGRRRRIVNPRIVDREEAGPGLPLAARVAGARVKLFLADIATD</sequence>
<organism evidence="1 2">
    <name type="scientific">Nocardia jiangxiensis</name>
    <dbReference type="NCBI Taxonomy" id="282685"/>
    <lineage>
        <taxon>Bacteria</taxon>
        <taxon>Bacillati</taxon>
        <taxon>Actinomycetota</taxon>
        <taxon>Actinomycetes</taxon>
        <taxon>Mycobacteriales</taxon>
        <taxon>Nocardiaceae</taxon>
        <taxon>Nocardia</taxon>
    </lineage>
</organism>
<dbReference type="RefSeq" id="WP_387402653.1">
    <property type="nucleotide sequence ID" value="NZ_JBIAQY010000002.1"/>
</dbReference>
<proteinExistence type="predicted"/>
<evidence type="ECO:0000313" key="1">
    <source>
        <dbReference type="EMBL" id="MFF3567142.1"/>
    </source>
</evidence>
<dbReference type="NCBIfam" id="TIGR00026">
    <property type="entry name" value="hi_GC_TIGR00026"/>
    <property type="match status" value="1"/>
</dbReference>
<dbReference type="Pfam" id="PF04075">
    <property type="entry name" value="F420H2_quin_red"/>
    <property type="match status" value="1"/>
</dbReference>
<keyword evidence="2" id="KW-1185">Reference proteome</keyword>
<reference evidence="1 2" key="1">
    <citation type="submission" date="2024-10" db="EMBL/GenBank/DDBJ databases">
        <title>The Natural Products Discovery Center: Release of the First 8490 Sequenced Strains for Exploring Actinobacteria Biosynthetic Diversity.</title>
        <authorList>
            <person name="Kalkreuter E."/>
            <person name="Kautsar S.A."/>
            <person name="Yang D."/>
            <person name="Bader C.D."/>
            <person name="Teijaro C.N."/>
            <person name="Fluegel L."/>
            <person name="Davis C.M."/>
            <person name="Simpson J.R."/>
            <person name="Lauterbach L."/>
            <person name="Steele A.D."/>
            <person name="Gui C."/>
            <person name="Meng S."/>
            <person name="Li G."/>
            <person name="Viehrig K."/>
            <person name="Ye F."/>
            <person name="Su P."/>
            <person name="Kiefer A.F."/>
            <person name="Nichols A."/>
            <person name="Cepeda A.J."/>
            <person name="Yan W."/>
            <person name="Fan B."/>
            <person name="Jiang Y."/>
            <person name="Adhikari A."/>
            <person name="Zheng C.-J."/>
            <person name="Schuster L."/>
            <person name="Cowan T.M."/>
            <person name="Smanski M.J."/>
            <person name="Chevrette M.G."/>
            <person name="De Carvalho L.P.S."/>
            <person name="Shen B."/>
        </authorList>
    </citation>
    <scope>NUCLEOTIDE SEQUENCE [LARGE SCALE GENOMIC DNA]</scope>
    <source>
        <strain evidence="1 2">NPDC002593</strain>
    </source>
</reference>
<dbReference type="EMBL" id="JBIAQY010000002">
    <property type="protein sequence ID" value="MFF3567142.1"/>
    <property type="molecule type" value="Genomic_DNA"/>
</dbReference>
<gene>
    <name evidence="1" type="ORF">ACFYXQ_05100</name>
</gene>
<accession>A0ABW6RT21</accession>
<dbReference type="Gene3D" id="2.30.110.10">
    <property type="entry name" value="Electron Transport, Fmn-binding Protein, Chain A"/>
    <property type="match status" value="1"/>
</dbReference>
<name>A0ABW6RT21_9NOCA</name>
<comment type="caution">
    <text evidence="1">The sequence shown here is derived from an EMBL/GenBank/DDBJ whole genome shotgun (WGS) entry which is preliminary data.</text>
</comment>
<dbReference type="InterPro" id="IPR012349">
    <property type="entry name" value="Split_barrel_FMN-bd"/>
</dbReference>
<protein>
    <submittedName>
        <fullName evidence="1">Nitroreductase family deazaflavin-dependent oxidoreductase</fullName>
    </submittedName>
</protein>
<dbReference type="InterPro" id="IPR004378">
    <property type="entry name" value="F420H2_quin_Rdtase"/>
</dbReference>
<dbReference type="Proteomes" id="UP001601992">
    <property type="component" value="Unassembled WGS sequence"/>
</dbReference>
<evidence type="ECO:0000313" key="2">
    <source>
        <dbReference type="Proteomes" id="UP001601992"/>
    </source>
</evidence>